<dbReference type="SUPFAM" id="SSF56112">
    <property type="entry name" value="Protein kinase-like (PK-like)"/>
    <property type="match status" value="1"/>
</dbReference>
<dbReference type="OrthoDB" id="427969at2759"/>
<feature type="compositionally biased region" description="Gly residues" evidence="1">
    <location>
        <begin position="519"/>
        <end position="545"/>
    </location>
</feature>
<evidence type="ECO:0000313" key="4">
    <source>
        <dbReference type="Proteomes" id="UP000799118"/>
    </source>
</evidence>
<dbReference type="GO" id="GO:0005524">
    <property type="term" value="F:ATP binding"/>
    <property type="evidence" value="ECO:0007669"/>
    <property type="project" value="InterPro"/>
</dbReference>
<gene>
    <name evidence="3" type="ORF">BT96DRAFT_1026440</name>
</gene>
<organism evidence="3 4">
    <name type="scientific">Gymnopus androsaceus JB14</name>
    <dbReference type="NCBI Taxonomy" id="1447944"/>
    <lineage>
        <taxon>Eukaryota</taxon>
        <taxon>Fungi</taxon>
        <taxon>Dikarya</taxon>
        <taxon>Basidiomycota</taxon>
        <taxon>Agaricomycotina</taxon>
        <taxon>Agaricomycetes</taxon>
        <taxon>Agaricomycetidae</taxon>
        <taxon>Agaricales</taxon>
        <taxon>Marasmiineae</taxon>
        <taxon>Omphalotaceae</taxon>
        <taxon>Gymnopus</taxon>
    </lineage>
</organism>
<accession>A0A6A4GJJ1</accession>
<dbReference type="InterPro" id="IPR000719">
    <property type="entry name" value="Prot_kinase_dom"/>
</dbReference>
<protein>
    <recommendedName>
        <fullName evidence="2">Protein kinase domain-containing protein</fullName>
    </recommendedName>
</protein>
<evidence type="ECO:0000259" key="2">
    <source>
        <dbReference type="PROSITE" id="PS50011"/>
    </source>
</evidence>
<feature type="region of interest" description="Disordered" evidence="1">
    <location>
        <begin position="654"/>
        <end position="690"/>
    </location>
</feature>
<proteinExistence type="predicted"/>
<evidence type="ECO:0000313" key="3">
    <source>
        <dbReference type="EMBL" id="KAE9385882.1"/>
    </source>
</evidence>
<dbReference type="AlphaFoldDB" id="A0A6A4GJJ1"/>
<reference evidence="3" key="1">
    <citation type="journal article" date="2019" name="Environ. Microbiol.">
        <title>Fungal ecological strategies reflected in gene transcription - a case study of two litter decomposers.</title>
        <authorList>
            <person name="Barbi F."/>
            <person name="Kohler A."/>
            <person name="Barry K."/>
            <person name="Baskaran P."/>
            <person name="Daum C."/>
            <person name="Fauchery L."/>
            <person name="Ihrmark K."/>
            <person name="Kuo A."/>
            <person name="LaButti K."/>
            <person name="Lipzen A."/>
            <person name="Morin E."/>
            <person name="Grigoriev I.V."/>
            <person name="Henrissat B."/>
            <person name="Lindahl B."/>
            <person name="Martin F."/>
        </authorList>
    </citation>
    <scope>NUCLEOTIDE SEQUENCE</scope>
    <source>
        <strain evidence="3">JB14</strain>
    </source>
</reference>
<dbReference type="Pfam" id="PF00069">
    <property type="entry name" value="Pkinase"/>
    <property type="match status" value="1"/>
</dbReference>
<dbReference type="EMBL" id="ML769936">
    <property type="protein sequence ID" value="KAE9385882.1"/>
    <property type="molecule type" value="Genomic_DNA"/>
</dbReference>
<dbReference type="PROSITE" id="PS50011">
    <property type="entry name" value="PROTEIN_KINASE_DOM"/>
    <property type="match status" value="1"/>
</dbReference>
<sequence>MSAQAAPRPTERQFDSLSMSSFATVTPQELLAWTEVDALRRSAVRHITSTSTRTPSEYDRHLPVALQAKAVLFGKHRSQSGDDGSFAAAQYLQRLSARPAVLELLRGDAGNNLRSRWRNLRRVKHISVVNEDGVTEAERDVSRVVFDLAALALMDLSKEQLDNIDEWALLAVHSSTETDSKADLLLGLHEKENIMDDDERNRLKYSAVWSLVNGLDQRYFMYLFGLECKNLNFLGDDSMVYLSLLLLSHLLQTQSLKSIWPQTECTLCSQFRNSHQVLSMRVEPVIPVDSSDTLGLIPADDLIDDLEDEILRLLQLASEGRVHDSEVTSKRPPNVGKFYLEVHEPMKNLLKSLGYEDILIDVMKWVTPARNVFVQTYSQMIRHNLTFSAISSHNKSFFLQRQRKSGQAIISPLQSAITPGHVIRRALLFMDAWDDAVSRSKNESLAWDDPYKPDNYLDTAQLSDDHLELEGGDNPKDADYKPEDDASGEDDEKLCQSKDRKKKKGKGSPLPDGNPFPPCGGGGAGGAGAGGSGSAGGSQDFGGGSSNAKKRSASNSKSSDISQAKRGRKLNMDIKEIHLAFNCLTSQPLLQSSGFSKYTRIPIRQTPSTNVFHFSIPFRAVTPPRGNPVAFAGITGGDPDSSYRRSSVSSIASGASVGSSANESTSWSSPVSVTSSAYTPPPSSTSSSPTAGKAMAMAMVHPISALGPLKVSSGMSTSIPDPAMAEFDTGSVPILVCYAGIILDRKISQSAVGIVWGGNIILEDLDVAAEPCSIAVKLADWELDSEKEGNMSDDGKLIVKEAKIYEHLAQKDPELNIIPHFYGVFDNSGSTALVLEYSGERLTKDAFRTLDHEKKVELFDMVHQLHKLEIMHNDLNPRNILMNEEGRLRVIDFHYSELNHQCPGPTGCEELKEFAKSLDLNF</sequence>
<feature type="compositionally biased region" description="Basic and acidic residues" evidence="1">
    <location>
        <begin position="466"/>
        <end position="484"/>
    </location>
</feature>
<name>A0A6A4GJJ1_9AGAR</name>
<keyword evidence="4" id="KW-1185">Reference proteome</keyword>
<dbReference type="GO" id="GO:0004672">
    <property type="term" value="F:protein kinase activity"/>
    <property type="evidence" value="ECO:0007669"/>
    <property type="project" value="InterPro"/>
</dbReference>
<dbReference type="Gene3D" id="1.10.510.10">
    <property type="entry name" value="Transferase(Phosphotransferase) domain 1"/>
    <property type="match status" value="1"/>
</dbReference>
<dbReference type="Proteomes" id="UP000799118">
    <property type="component" value="Unassembled WGS sequence"/>
</dbReference>
<feature type="domain" description="Protein kinase" evidence="2">
    <location>
        <begin position="741"/>
        <end position="922"/>
    </location>
</feature>
<dbReference type="InterPro" id="IPR011009">
    <property type="entry name" value="Kinase-like_dom_sf"/>
</dbReference>
<feature type="region of interest" description="Disordered" evidence="1">
    <location>
        <begin position="466"/>
        <end position="567"/>
    </location>
</feature>
<evidence type="ECO:0000256" key="1">
    <source>
        <dbReference type="SAM" id="MobiDB-lite"/>
    </source>
</evidence>